<dbReference type="AlphaFoldDB" id="A0A3D8V7S5"/>
<keyword evidence="6" id="KW-0812">Transmembrane</keyword>
<keyword evidence="9" id="KW-1185">Reference proteome</keyword>
<evidence type="ECO:0000256" key="5">
    <source>
        <dbReference type="SAM" id="MobiDB-lite"/>
    </source>
</evidence>
<keyword evidence="3" id="KW-0902">Two-component regulatory system</keyword>
<protein>
    <submittedName>
        <fullName evidence="8">Sensor histidine kinase</fullName>
    </submittedName>
</protein>
<dbReference type="Pfam" id="PF07730">
    <property type="entry name" value="HisKA_3"/>
    <property type="match status" value="1"/>
</dbReference>
<gene>
    <name evidence="8" type="ORF">DX912_18040</name>
</gene>
<keyword evidence="4" id="KW-0175">Coiled coil</keyword>
<dbReference type="GO" id="GO:0000155">
    <property type="term" value="F:phosphorelay sensor kinase activity"/>
    <property type="evidence" value="ECO:0007669"/>
    <property type="project" value="InterPro"/>
</dbReference>
<dbReference type="PANTHER" id="PTHR24421">
    <property type="entry name" value="NITRATE/NITRITE SENSOR PROTEIN NARX-RELATED"/>
    <property type="match status" value="1"/>
</dbReference>
<dbReference type="Pfam" id="PF02518">
    <property type="entry name" value="HATPase_c"/>
    <property type="match status" value="1"/>
</dbReference>
<feature type="compositionally biased region" description="Low complexity" evidence="5">
    <location>
        <begin position="24"/>
        <end position="38"/>
    </location>
</feature>
<dbReference type="InterPro" id="IPR050482">
    <property type="entry name" value="Sensor_HK_TwoCompSys"/>
</dbReference>
<dbReference type="CDD" id="cd16917">
    <property type="entry name" value="HATPase_UhpB-NarQ-NarX-like"/>
    <property type="match status" value="1"/>
</dbReference>
<feature type="transmembrane region" description="Helical" evidence="6">
    <location>
        <begin position="84"/>
        <end position="102"/>
    </location>
</feature>
<dbReference type="GO" id="GO:0046983">
    <property type="term" value="F:protein dimerization activity"/>
    <property type="evidence" value="ECO:0007669"/>
    <property type="project" value="InterPro"/>
</dbReference>
<dbReference type="Gene3D" id="3.30.565.10">
    <property type="entry name" value="Histidine kinase-like ATPase, C-terminal domain"/>
    <property type="match status" value="1"/>
</dbReference>
<comment type="caution">
    <text evidence="8">The sequence shown here is derived from an EMBL/GenBank/DDBJ whole genome shotgun (WGS) entry which is preliminary data.</text>
</comment>
<evidence type="ECO:0000256" key="4">
    <source>
        <dbReference type="SAM" id="Coils"/>
    </source>
</evidence>
<dbReference type="InterPro" id="IPR011712">
    <property type="entry name" value="Sig_transdc_His_kin_sub3_dim/P"/>
</dbReference>
<dbReference type="Gene3D" id="1.20.5.1930">
    <property type="match status" value="1"/>
</dbReference>
<sequence length="337" mass="36524">MLVASNSSDPPHDGMNQIPPSPTGPTGSPGHTPDGRAGLRARLRGRNGFLLSLAMAALAVVWMALVAPALALELRRFFGDAAHWIANALSLPLVAVLLFAMLRRTCSDTREVELAAHLQRQQEELHALNARLIDVQENERRTLSRELHDDIGQAISAMKMSATSLEGEDEAGRREIVEEIVGIADSTIAKLRDLSILLRPPQLDALGLVAALRWQCERLFRRGGTPALELDLAPLLDRPDPRVELACFRIAQEALTNVLRHSGATQVTVLLAPRGDQILLSIIDDGRGFDPDHVHGLGLIAMRERATHLGGTFDIETVPGAGTCIRACLPVRVGDAR</sequence>
<reference evidence="8 9" key="1">
    <citation type="submission" date="2018-08" db="EMBL/GenBank/DDBJ databases">
        <title>Lysobacter soli KCTC 22011, whole genome shotgun sequence.</title>
        <authorList>
            <person name="Zhang X."/>
            <person name="Feng G."/>
            <person name="Zhu H."/>
        </authorList>
    </citation>
    <scope>NUCLEOTIDE SEQUENCE [LARGE SCALE GENOMIC DNA]</scope>
    <source>
        <strain evidence="8 9">KCTC 22011</strain>
    </source>
</reference>
<evidence type="ECO:0000256" key="1">
    <source>
        <dbReference type="ARBA" id="ARBA00022679"/>
    </source>
</evidence>
<accession>A0A3D8V7S5</accession>
<evidence type="ECO:0000313" key="9">
    <source>
        <dbReference type="Proteomes" id="UP000256829"/>
    </source>
</evidence>
<evidence type="ECO:0000313" key="8">
    <source>
        <dbReference type="EMBL" id="RDY65323.1"/>
    </source>
</evidence>
<dbReference type="InterPro" id="IPR003594">
    <property type="entry name" value="HATPase_dom"/>
</dbReference>
<organism evidence="8 9">
    <name type="scientific">Lysobacter soli</name>
    <dbReference type="NCBI Taxonomy" id="453783"/>
    <lineage>
        <taxon>Bacteria</taxon>
        <taxon>Pseudomonadati</taxon>
        <taxon>Pseudomonadota</taxon>
        <taxon>Gammaproteobacteria</taxon>
        <taxon>Lysobacterales</taxon>
        <taxon>Lysobacteraceae</taxon>
        <taxon>Lysobacter</taxon>
    </lineage>
</organism>
<proteinExistence type="predicted"/>
<evidence type="ECO:0000256" key="6">
    <source>
        <dbReference type="SAM" id="Phobius"/>
    </source>
</evidence>
<keyword evidence="6" id="KW-1133">Transmembrane helix</keyword>
<dbReference type="PROSITE" id="PS50109">
    <property type="entry name" value="HIS_KIN"/>
    <property type="match status" value="1"/>
</dbReference>
<keyword evidence="6" id="KW-0472">Membrane</keyword>
<feature type="region of interest" description="Disordered" evidence="5">
    <location>
        <begin position="1"/>
        <end position="38"/>
    </location>
</feature>
<dbReference type="InterPro" id="IPR036890">
    <property type="entry name" value="HATPase_C_sf"/>
</dbReference>
<dbReference type="InterPro" id="IPR005467">
    <property type="entry name" value="His_kinase_dom"/>
</dbReference>
<feature type="coiled-coil region" evidence="4">
    <location>
        <begin position="111"/>
        <end position="138"/>
    </location>
</feature>
<dbReference type="Proteomes" id="UP000256829">
    <property type="component" value="Unassembled WGS sequence"/>
</dbReference>
<keyword evidence="1" id="KW-0808">Transferase</keyword>
<evidence type="ECO:0000259" key="7">
    <source>
        <dbReference type="PROSITE" id="PS50109"/>
    </source>
</evidence>
<dbReference type="SMART" id="SM00387">
    <property type="entry name" value="HATPase_c"/>
    <property type="match status" value="1"/>
</dbReference>
<evidence type="ECO:0000256" key="2">
    <source>
        <dbReference type="ARBA" id="ARBA00022777"/>
    </source>
</evidence>
<keyword evidence="2 8" id="KW-0418">Kinase</keyword>
<dbReference type="PANTHER" id="PTHR24421:SF61">
    <property type="entry name" value="OXYGEN SENSOR HISTIDINE KINASE NREB"/>
    <property type="match status" value="1"/>
</dbReference>
<name>A0A3D8V7S5_9GAMM</name>
<feature type="transmembrane region" description="Helical" evidence="6">
    <location>
        <begin position="49"/>
        <end position="72"/>
    </location>
</feature>
<dbReference type="EMBL" id="QTJR01000024">
    <property type="protein sequence ID" value="RDY65323.1"/>
    <property type="molecule type" value="Genomic_DNA"/>
</dbReference>
<feature type="domain" description="Histidine kinase" evidence="7">
    <location>
        <begin position="249"/>
        <end position="333"/>
    </location>
</feature>
<evidence type="ECO:0000256" key="3">
    <source>
        <dbReference type="ARBA" id="ARBA00023012"/>
    </source>
</evidence>
<dbReference type="GO" id="GO:0016020">
    <property type="term" value="C:membrane"/>
    <property type="evidence" value="ECO:0007669"/>
    <property type="project" value="InterPro"/>
</dbReference>
<dbReference type="SUPFAM" id="SSF55874">
    <property type="entry name" value="ATPase domain of HSP90 chaperone/DNA topoisomerase II/histidine kinase"/>
    <property type="match status" value="1"/>
</dbReference>